<dbReference type="SUPFAM" id="SSF56300">
    <property type="entry name" value="Metallo-dependent phosphatases"/>
    <property type="match status" value="1"/>
</dbReference>
<dbReference type="PANTHER" id="PTHR31302">
    <property type="entry name" value="TRANSMEMBRANE PROTEIN WITH METALLOPHOSPHOESTERASE DOMAIN-RELATED"/>
    <property type="match status" value="1"/>
</dbReference>
<evidence type="ECO:0000313" key="4">
    <source>
        <dbReference type="Proteomes" id="UP000044026"/>
    </source>
</evidence>
<dbReference type="GO" id="GO:0009245">
    <property type="term" value="P:lipid A biosynthetic process"/>
    <property type="evidence" value="ECO:0007669"/>
    <property type="project" value="TreeGrafter"/>
</dbReference>
<keyword evidence="2 3" id="KW-0378">Hydrolase</keyword>
<keyword evidence="3" id="KW-0472">Membrane</keyword>
<dbReference type="GeneID" id="69580263"/>
<dbReference type="AlphaFoldDB" id="A0A0B7HTK9"/>
<dbReference type="EMBL" id="CDOE01000079">
    <property type="protein sequence ID" value="CEN41217.1"/>
    <property type="molecule type" value="Genomic_DNA"/>
</dbReference>
<dbReference type="PANTHER" id="PTHR31302:SF31">
    <property type="entry name" value="PHOSPHODIESTERASE YAEI"/>
    <property type="match status" value="1"/>
</dbReference>
<proteinExistence type="predicted"/>
<dbReference type="GO" id="GO:0046872">
    <property type="term" value="F:metal ion binding"/>
    <property type="evidence" value="ECO:0007669"/>
    <property type="project" value="UniProtKB-KW"/>
</dbReference>
<dbReference type="Pfam" id="PF00149">
    <property type="entry name" value="Metallophos"/>
    <property type="match status" value="1"/>
</dbReference>
<protein>
    <submittedName>
        <fullName evidence="3">Transmembrane protein with metallophosphoesterase domain</fullName>
        <ecNumber evidence="3">3.1.-.-</ecNumber>
    </submittedName>
</protein>
<accession>A0A0B7HTK9</accession>
<dbReference type="GO" id="GO:0008758">
    <property type="term" value="F:UDP-2,3-diacylglucosamine hydrolase activity"/>
    <property type="evidence" value="ECO:0007669"/>
    <property type="project" value="TreeGrafter"/>
</dbReference>
<dbReference type="Gene3D" id="3.60.21.10">
    <property type="match status" value="1"/>
</dbReference>
<keyword evidence="3" id="KW-0812">Transmembrane</keyword>
<dbReference type="InterPro" id="IPR051158">
    <property type="entry name" value="Metallophosphoesterase_sf"/>
</dbReference>
<dbReference type="InterPro" id="IPR004843">
    <property type="entry name" value="Calcineurin-like_PHP"/>
</dbReference>
<organism evidence="3 4">
    <name type="scientific">Capnocytophaga canimorsus</name>
    <dbReference type="NCBI Taxonomy" id="28188"/>
    <lineage>
        <taxon>Bacteria</taxon>
        <taxon>Pseudomonadati</taxon>
        <taxon>Bacteroidota</taxon>
        <taxon>Flavobacteriia</taxon>
        <taxon>Flavobacteriales</taxon>
        <taxon>Flavobacteriaceae</taxon>
        <taxon>Capnocytophaga</taxon>
    </lineage>
</organism>
<evidence type="ECO:0000256" key="2">
    <source>
        <dbReference type="ARBA" id="ARBA00022801"/>
    </source>
</evidence>
<reference evidence="3 4" key="1">
    <citation type="submission" date="2015-01" db="EMBL/GenBank/DDBJ databases">
        <authorList>
            <person name="Xiang T."/>
            <person name="Song Y."/>
            <person name="Huang L."/>
            <person name="Wang B."/>
            <person name="Wu P."/>
        </authorList>
    </citation>
    <scope>NUCLEOTIDE SEQUENCE [LARGE SCALE GENOMIC DNA]</scope>
    <source>
        <strain evidence="3 4">Cc12</strain>
    </source>
</reference>
<dbReference type="RefSeq" id="WP_042002106.1">
    <property type="nucleotide sequence ID" value="NZ_CP022382.1"/>
</dbReference>
<dbReference type="CDD" id="cd07385">
    <property type="entry name" value="MPP_YkuE_C"/>
    <property type="match status" value="1"/>
</dbReference>
<dbReference type="EC" id="3.1.-.-" evidence="3"/>
<dbReference type="Proteomes" id="UP000044026">
    <property type="component" value="Unassembled WGS sequence"/>
</dbReference>
<gene>
    <name evidence="3" type="ORF">CCAN12_800113</name>
</gene>
<sequence length="411" mass="47348">MIYVILVGVVLGYALLTGYALQALKVLRTTKAIRYLFVLLSAGIILNVFWQWTQRDERVWTSVQLYSMGALLTWALTLATLSLALFIEDIQRFINLLVKRKQRKTEVTSRRKFVSLLGLGMAAIPFASMIYGMTKGKYHFKVWKHTLYFDDLPEAFNGFKITQISDIHSGSFDNEDKIRYAIDLINEQKSNIITFTGDMVNNLASEMLPWKDIFKNLHAPEGLFAVLGNHDYGDYSSWESPKAKAQNLQLLKDIQAEIGFDLLLNEHRYIEKAGQRIALIGVENWGYGRFSKYGDLEKALKNTHEKDFKILLSHDPTHWQFQVIPQQKNIHLTLSGHTHGMQFGIEIPGWLRWSPSQWKYKYWAGIYQQNGKFLNVNRGFGFLAFPGRVGIWPEITVIELKGKKQKNETTT</sequence>
<dbReference type="GO" id="GO:0016020">
    <property type="term" value="C:membrane"/>
    <property type="evidence" value="ECO:0007669"/>
    <property type="project" value="GOC"/>
</dbReference>
<evidence type="ECO:0000256" key="1">
    <source>
        <dbReference type="ARBA" id="ARBA00022723"/>
    </source>
</evidence>
<keyword evidence="1" id="KW-0479">Metal-binding</keyword>
<evidence type="ECO:0000313" key="3">
    <source>
        <dbReference type="EMBL" id="CEN41217.1"/>
    </source>
</evidence>
<dbReference type="InterPro" id="IPR029052">
    <property type="entry name" value="Metallo-depent_PP-like"/>
</dbReference>
<name>A0A0B7HTK9_9FLAO</name>